<evidence type="ECO:0000313" key="2">
    <source>
        <dbReference type="Proteomes" id="UP000242415"/>
    </source>
</evidence>
<name>A0A1H3SFU5_9ACTN</name>
<proteinExistence type="predicted"/>
<dbReference type="OrthoDB" id="4290617at2"/>
<dbReference type="AlphaFoldDB" id="A0A1H3SFU5"/>
<gene>
    <name evidence="1" type="ORF">SAMN05444365_111103</name>
</gene>
<dbReference type="Proteomes" id="UP000242415">
    <property type="component" value="Unassembled WGS sequence"/>
</dbReference>
<dbReference type="RefSeq" id="WP_091561212.1">
    <property type="nucleotide sequence ID" value="NZ_FNPH01000011.1"/>
</dbReference>
<protein>
    <recommendedName>
        <fullName evidence="3">Excreted virulence factor EspC, type VII ESX diderm</fullName>
    </recommendedName>
</protein>
<dbReference type="EMBL" id="FNPH01000011">
    <property type="protein sequence ID" value="SDZ36578.1"/>
    <property type="molecule type" value="Genomic_DNA"/>
</dbReference>
<evidence type="ECO:0000313" key="1">
    <source>
        <dbReference type="EMBL" id="SDZ36578.1"/>
    </source>
</evidence>
<evidence type="ECO:0008006" key="3">
    <source>
        <dbReference type="Google" id="ProtNLM"/>
    </source>
</evidence>
<organism evidence="1 2">
    <name type="scientific">Micromonospora pattaloongensis</name>
    <dbReference type="NCBI Taxonomy" id="405436"/>
    <lineage>
        <taxon>Bacteria</taxon>
        <taxon>Bacillati</taxon>
        <taxon>Actinomycetota</taxon>
        <taxon>Actinomycetes</taxon>
        <taxon>Micromonosporales</taxon>
        <taxon>Micromonosporaceae</taxon>
        <taxon>Micromonospora</taxon>
    </lineage>
</organism>
<sequence length="103" mass="11247">MSQPLRVHLDAMTRYAEAMAELADGFGRTRSTLLDADVTADSFGLLPESRETAAGYEQRTTEGLEVLRAGEDVFGELAVAFRQMRDNYQGADQASAQRFGGGR</sequence>
<dbReference type="STRING" id="405436.SAMN05444365_111103"/>
<accession>A0A1H3SFU5</accession>
<reference evidence="2" key="1">
    <citation type="submission" date="2016-10" db="EMBL/GenBank/DDBJ databases">
        <authorList>
            <person name="Varghese N."/>
            <person name="Submissions S."/>
        </authorList>
    </citation>
    <scope>NUCLEOTIDE SEQUENCE [LARGE SCALE GENOMIC DNA]</scope>
    <source>
        <strain evidence="2">DSM 45245</strain>
    </source>
</reference>
<keyword evidence="2" id="KW-1185">Reference proteome</keyword>